<dbReference type="Pfam" id="PF12725">
    <property type="entry name" value="DUF3810"/>
    <property type="match status" value="1"/>
</dbReference>
<feature type="transmembrane region" description="Helical" evidence="1">
    <location>
        <begin position="105"/>
        <end position="128"/>
    </location>
</feature>
<feature type="transmembrane region" description="Helical" evidence="1">
    <location>
        <begin position="61"/>
        <end position="84"/>
    </location>
</feature>
<reference evidence="2" key="2">
    <citation type="submission" date="2021-04" db="EMBL/GenBank/DDBJ databases">
        <authorList>
            <person name="Gilroy R."/>
        </authorList>
    </citation>
    <scope>NUCLEOTIDE SEQUENCE</scope>
    <source>
        <strain evidence="2">CHK195-6426</strain>
    </source>
</reference>
<name>A0A9D1R7M5_9FIRM</name>
<comment type="caution">
    <text evidence="2">The sequence shown here is derived from an EMBL/GenBank/DDBJ whole genome shotgun (WGS) entry which is preliminary data.</text>
</comment>
<accession>A0A9D1R7M5</accession>
<protein>
    <submittedName>
        <fullName evidence="2">DUF3810 domain-containing protein</fullName>
    </submittedName>
</protein>
<sequence>MKKGKRRHKLWIGMAAAVVLLNAAAWNSTAFCDAYIAWIFPVWVNTYGRITGLFPFSVGEWMIVAGLVLLGCAFVLAPAAALAVCIPLPAFRRIRGKCLGMVKGFYVFFIWTLLIVCLVMTLNCFILYHASTFSEKYFGERGSEAEGTYTANELILLYNEIAEKCNTLSRQVERDEQGRIVYPGGLLENGEIGTMEEKAIEIMKQLGETYPQLDGYYPSPKPLFFSDFICQQYMQGYYFPFSMEANYNDVMYILNKPACMCHELAHLRGYIYEDEANFISYLACIQSDDIYFQYSGYLSVLPYVSNDIYALQETKSSAEWDVYPIRLYEQVYEDDVFVTQEEWDRINGKAIFDTETVDQVSDAFVDTTLRVNRVEDGMVSYSRVVKLLLQYQRIQAGQEEGSGW</sequence>
<evidence type="ECO:0000313" key="3">
    <source>
        <dbReference type="Proteomes" id="UP000824265"/>
    </source>
</evidence>
<evidence type="ECO:0000313" key="2">
    <source>
        <dbReference type="EMBL" id="HIW81577.1"/>
    </source>
</evidence>
<keyword evidence="1" id="KW-0812">Transmembrane</keyword>
<gene>
    <name evidence="2" type="ORF">H9742_08690</name>
</gene>
<keyword evidence="1" id="KW-1133">Transmembrane helix</keyword>
<dbReference type="Proteomes" id="UP000824265">
    <property type="component" value="Unassembled WGS sequence"/>
</dbReference>
<reference evidence="2" key="1">
    <citation type="journal article" date="2021" name="PeerJ">
        <title>Extensive microbial diversity within the chicken gut microbiome revealed by metagenomics and culture.</title>
        <authorList>
            <person name="Gilroy R."/>
            <person name="Ravi A."/>
            <person name="Getino M."/>
            <person name="Pursley I."/>
            <person name="Horton D.L."/>
            <person name="Alikhan N.F."/>
            <person name="Baker D."/>
            <person name="Gharbi K."/>
            <person name="Hall N."/>
            <person name="Watson M."/>
            <person name="Adriaenssens E.M."/>
            <person name="Foster-Nyarko E."/>
            <person name="Jarju S."/>
            <person name="Secka A."/>
            <person name="Antonio M."/>
            <person name="Oren A."/>
            <person name="Chaudhuri R.R."/>
            <person name="La Ragione R."/>
            <person name="Hildebrand F."/>
            <person name="Pallen M.J."/>
        </authorList>
    </citation>
    <scope>NUCLEOTIDE SEQUENCE</scope>
    <source>
        <strain evidence="2">CHK195-6426</strain>
    </source>
</reference>
<keyword evidence="1" id="KW-0472">Membrane</keyword>
<proteinExistence type="predicted"/>
<organism evidence="2 3">
    <name type="scientific">Candidatus Acetatifactor stercoripullorum</name>
    <dbReference type="NCBI Taxonomy" id="2838414"/>
    <lineage>
        <taxon>Bacteria</taxon>
        <taxon>Bacillati</taxon>
        <taxon>Bacillota</taxon>
        <taxon>Clostridia</taxon>
        <taxon>Lachnospirales</taxon>
        <taxon>Lachnospiraceae</taxon>
        <taxon>Acetatifactor</taxon>
    </lineage>
</organism>
<dbReference type="InterPro" id="IPR024294">
    <property type="entry name" value="DUF3810"/>
</dbReference>
<dbReference type="AlphaFoldDB" id="A0A9D1R7M5"/>
<evidence type="ECO:0000256" key="1">
    <source>
        <dbReference type="SAM" id="Phobius"/>
    </source>
</evidence>
<dbReference type="EMBL" id="DXGH01000047">
    <property type="protein sequence ID" value="HIW81577.1"/>
    <property type="molecule type" value="Genomic_DNA"/>
</dbReference>